<dbReference type="Pfam" id="PF12796">
    <property type="entry name" value="Ank_2"/>
    <property type="match status" value="4"/>
</dbReference>
<proteinExistence type="predicted"/>
<feature type="region of interest" description="Disordered" evidence="8">
    <location>
        <begin position="1815"/>
        <end position="1840"/>
    </location>
</feature>
<evidence type="ECO:0000256" key="1">
    <source>
        <dbReference type="ARBA" id="ARBA00022723"/>
    </source>
</evidence>
<dbReference type="SUPFAM" id="SSF53474">
    <property type="entry name" value="alpha/beta-Hydrolases"/>
    <property type="match status" value="1"/>
</dbReference>
<dbReference type="PROSITE" id="PS50297">
    <property type="entry name" value="ANK_REP_REGION"/>
    <property type="match status" value="6"/>
</dbReference>
<keyword evidence="1" id="KW-0479">Metal-binding</keyword>
<sequence>MLKFHFAHIFRVEVDIVYRKGALSDAMANDCSGKQLKAQSVEEDQLVDNEDLSAPAFAKTCSDQSSDSGSTLRSPRLLTIWLGSGSSCIDFDVVTVHGIRDDYSTTWKRDNETLWIMDTLFEDRRIAEVDYAYDIDEDASIYEPNGIEFHAEELIGAYSQHRHLLGKENIDHPIVWVCHDLGGTIVKEALRLALTNPCKYGNIAMRTTAIIFLGTPHRFQSIEDAEGQLHDLLLLPGPEIRAGLLDKIRNLAIQVKKINDSFLDTKLLNHATIFSIVVDSVQNRRGSDDISISEGSESYNRLNQTTPFPLYTQMVGHAFEATCRHIINVTDAVVDDGGVVWARLLADRLDRIGCSIDISHKMLHIQARLLSLAPPTISLDMPFDQTQPASPVINWLKEQKPYTNFDKPGTGFRFLHLYSNQGSLADIKYISRLLYLHRDSAVQKPIQSNIYFEFDQWDARYNNLSSMLIYVMSIIISHFFKTPSKGLIFELNSLSEMHAWSFKDLYYVYRLLRSYNSTTRELTIFISCFDQCPSDQRRWFLERILEEQQYNESEYRLIFSSSTRNGLDVVGFPDAAGINIDDCPSMRIVKEEEAQELLLRLEVLLRRRPIYQSFRQSLKNVLEECEYAPFLGHCILKWLQGLPRGKPISEIRDIIHNLSPATAENTVRLMVSSLGQERKIRAEKIFNWVKHATEPWTLESLSEALLMDEFYDREPSFSDIDTQNLAAEMAESFSGIITIKNRDVKFIDPSFYAIPELGLDGDSNERAAQVNCSLAKVCLRYLQLQGVQRALDEFSSAVLYGDEDDEAAIDTVVISRPRTSLAEYAVQFWPNHYKASDNIKPRCLVREFFANIQVRGHWETLFWLLANPFIRPKQSYISEMPTYAMLGLEDIIDELLETRIGQSFFQLDCWFAISEAARAGHSTIVDKLLHHVSVDEEELKNALCYGAGQGNPDTVKFLVDKIPDFKAFEWPERLFHRASSIGLNDLLTIILQSTCRDDNDEAGKFSMSLAISNAVLWNCVSSAEILTASDPKPDLSGTHSIRGNITSLAAICGTPQMVKILLEAGGTLGDKLMLIRFTIAQYRHEALNLLITAGIEFISGEEDEAGKISLRPHLLSAAERGATECVRTLLSYAVKPDILGTVNLALYAAVENGHTDIARLLLDYEQNQDLNQQFSNKPMFLSTAIEAGNTELVSTMIQHGAEVNAVDPNFIYAKTPLSIAFLKRHLEIVKILIRNGADINYSGGTSYPPLIVALIYGDKESVEYILQDEKVDVHQVASNGITALIAATKYPPVVKKFLAKGLPINQDSVLFTALSRAVALNQHETIEILINHDPKPDLECVYGQYTGEEALMGYTALQLACYWYHSTCVKLLVDAGANVGFRNSKGEDALDILLDGNQDSKEAEECFRLLLFNRNSINAGYVNEKRQTRLHFIRRRTRVSIVELLAAAMAPIDTQDEDGYTPLAIAVREGNSVVARYLVERGANVNIFGPKFGSILHMAVENGDPSLVKFLFDAGADREAVDPRYGKSLLYTALTIDQGWKLERMVKYLVDEAKVPINKLGGDLDYPIIRVAAALRNNVMSTIRIMKFLIRRKAEVNVSDSQGRTALHIACLFSPMECIKALVEAGANVDTKDKFGRLPIHLAAGTDLIDAVAYLLDQYKGMDINVEDQDGWTPLMWAARSGSAGIITMLVQQGADVWVRGRGIGAGGQWSALKLMNFHDNNTDLRHLLEPKERVKVTSEGIEEWDGNFHEIKPGHQKGGYRCDSCFMDVVGRQWKCVECSFDFSLCFKCFNHRSDLHDLTHTFRVIEPLYREEDSRGDEDAAAEAKNSDGEDFDLDGDY</sequence>
<evidence type="ECO:0000256" key="7">
    <source>
        <dbReference type="PROSITE-ProRule" id="PRU00228"/>
    </source>
</evidence>
<name>A0A1T3CCY5_9HYPO</name>
<feature type="compositionally biased region" description="Acidic residues" evidence="8">
    <location>
        <begin position="1831"/>
        <end position="1840"/>
    </location>
</feature>
<keyword evidence="4" id="KW-0862">Zinc</keyword>
<dbReference type="EMBL" id="LVVK01000020">
    <property type="protein sequence ID" value="OPB38934.1"/>
    <property type="molecule type" value="Genomic_DNA"/>
</dbReference>
<feature type="repeat" description="ANK" evidence="6">
    <location>
        <begin position="1212"/>
        <end position="1244"/>
    </location>
</feature>
<evidence type="ECO:0000259" key="9">
    <source>
        <dbReference type="PROSITE" id="PS50135"/>
    </source>
</evidence>
<dbReference type="Proteomes" id="UP000191004">
    <property type="component" value="Unassembled WGS sequence"/>
</dbReference>
<accession>A0A1T3CCY5</accession>
<feature type="repeat" description="ANK" evidence="6">
    <location>
        <begin position="1181"/>
        <end position="1208"/>
    </location>
</feature>
<dbReference type="OrthoDB" id="341259at2759"/>
<keyword evidence="5 6" id="KW-0040">ANK repeat</keyword>
<dbReference type="PANTHER" id="PTHR24198">
    <property type="entry name" value="ANKYRIN REPEAT AND PROTEIN KINASE DOMAIN-CONTAINING PROTEIN"/>
    <property type="match status" value="1"/>
</dbReference>
<dbReference type="PROSITE" id="PS50135">
    <property type="entry name" value="ZF_ZZ_2"/>
    <property type="match status" value="1"/>
</dbReference>
<dbReference type="InterPro" id="IPR000433">
    <property type="entry name" value="Znf_ZZ"/>
</dbReference>
<feature type="repeat" description="ANK" evidence="6">
    <location>
        <begin position="1458"/>
        <end position="1490"/>
    </location>
</feature>
<dbReference type="Pfam" id="PF00023">
    <property type="entry name" value="Ank"/>
    <property type="match status" value="1"/>
</dbReference>
<dbReference type="InterPro" id="IPR002110">
    <property type="entry name" value="Ankyrin_rpt"/>
</dbReference>
<evidence type="ECO:0000256" key="6">
    <source>
        <dbReference type="PROSITE-ProRule" id="PRU00023"/>
    </source>
</evidence>
<evidence type="ECO:0000313" key="10">
    <source>
        <dbReference type="EMBL" id="OPB38934.1"/>
    </source>
</evidence>
<organism evidence="10 11">
    <name type="scientific">Trichoderma guizhouense</name>
    <dbReference type="NCBI Taxonomy" id="1491466"/>
    <lineage>
        <taxon>Eukaryota</taxon>
        <taxon>Fungi</taxon>
        <taxon>Dikarya</taxon>
        <taxon>Ascomycota</taxon>
        <taxon>Pezizomycotina</taxon>
        <taxon>Sordariomycetes</taxon>
        <taxon>Hypocreomycetidae</taxon>
        <taxon>Hypocreales</taxon>
        <taxon>Hypocreaceae</taxon>
        <taxon>Trichoderma</taxon>
    </lineage>
</organism>
<dbReference type="GO" id="GO:0008270">
    <property type="term" value="F:zinc ion binding"/>
    <property type="evidence" value="ECO:0007669"/>
    <property type="project" value="UniProtKB-KW"/>
</dbReference>
<evidence type="ECO:0000256" key="5">
    <source>
        <dbReference type="ARBA" id="ARBA00023043"/>
    </source>
</evidence>
<keyword evidence="11" id="KW-1185">Reference proteome</keyword>
<dbReference type="InterPro" id="IPR036770">
    <property type="entry name" value="Ankyrin_rpt-contain_sf"/>
</dbReference>
<dbReference type="SMART" id="SM00248">
    <property type="entry name" value="ANK"/>
    <property type="match status" value="19"/>
</dbReference>
<gene>
    <name evidence="10" type="ORF">A0O28_0020400</name>
</gene>
<feature type="repeat" description="ANK" evidence="6">
    <location>
        <begin position="1352"/>
        <end position="1384"/>
    </location>
</feature>
<dbReference type="InterPro" id="IPR029058">
    <property type="entry name" value="AB_hydrolase_fold"/>
</dbReference>
<keyword evidence="3 7" id="KW-0863">Zinc-finger</keyword>
<dbReference type="Gene3D" id="3.30.60.90">
    <property type="match status" value="1"/>
</dbReference>
<dbReference type="Pfam" id="PF00569">
    <property type="entry name" value="ZZ"/>
    <property type="match status" value="1"/>
</dbReference>
<dbReference type="InterPro" id="IPR043145">
    <property type="entry name" value="Znf_ZZ_sf"/>
</dbReference>
<evidence type="ECO:0000256" key="4">
    <source>
        <dbReference type="ARBA" id="ARBA00022833"/>
    </source>
</evidence>
<dbReference type="Gene3D" id="1.25.40.20">
    <property type="entry name" value="Ankyrin repeat-containing domain"/>
    <property type="match status" value="6"/>
</dbReference>
<comment type="caution">
    <text evidence="10">The sequence shown here is derived from an EMBL/GenBank/DDBJ whole genome shotgun (WGS) entry which is preliminary data.</text>
</comment>
<dbReference type="PANTHER" id="PTHR24198:SF165">
    <property type="entry name" value="ANKYRIN REPEAT-CONTAINING PROTEIN-RELATED"/>
    <property type="match status" value="1"/>
</dbReference>
<dbReference type="SUPFAM" id="SSF48403">
    <property type="entry name" value="Ankyrin repeat"/>
    <property type="match status" value="3"/>
</dbReference>
<feature type="repeat" description="ANK" evidence="6">
    <location>
        <begin position="1491"/>
        <end position="1523"/>
    </location>
</feature>
<protein>
    <submittedName>
        <fullName evidence="10">Putative ankyrin repeat protein</fullName>
    </submittedName>
</protein>
<dbReference type="SUPFAM" id="SSF57850">
    <property type="entry name" value="RING/U-box"/>
    <property type="match status" value="1"/>
</dbReference>
<evidence type="ECO:0000256" key="3">
    <source>
        <dbReference type="ARBA" id="ARBA00022771"/>
    </source>
</evidence>
<reference evidence="10 11" key="1">
    <citation type="submission" date="2016-04" db="EMBL/GenBank/DDBJ databases">
        <title>Multiple horizontal gene transfer events from other fungi enriched the ability of the initially mycotrophic fungus Trichoderma (Ascomycota) to feed on dead plant biomass.</title>
        <authorList>
            <person name="Atanasova L."/>
            <person name="Chenthamara K."/>
            <person name="Zhang J."/>
            <person name="Grujic M."/>
            <person name="Henrissat B."/>
            <person name="Kuo A."/>
            <person name="Aertz A."/>
            <person name="Salamov A."/>
            <person name="Lipzen A."/>
            <person name="Labutti K."/>
            <person name="Barry K."/>
            <person name="Miao Y."/>
            <person name="Rahimi M.J."/>
            <person name="Shen Q."/>
            <person name="Grigoriev I.V."/>
            <person name="Kubicek C.P."/>
            <person name="Druzhinina I.S."/>
        </authorList>
    </citation>
    <scope>NUCLEOTIDE SEQUENCE [LARGE SCALE GENOMIC DNA]</scope>
    <source>
        <strain evidence="10 11">NJAU 4742</strain>
    </source>
</reference>
<evidence type="ECO:0000313" key="11">
    <source>
        <dbReference type="Proteomes" id="UP000191004"/>
    </source>
</evidence>
<dbReference type="CDD" id="cd02249">
    <property type="entry name" value="ZZ"/>
    <property type="match status" value="1"/>
</dbReference>
<evidence type="ECO:0000256" key="2">
    <source>
        <dbReference type="ARBA" id="ARBA00022737"/>
    </source>
</evidence>
<feature type="domain" description="ZZ-type" evidence="9">
    <location>
        <begin position="1758"/>
        <end position="1812"/>
    </location>
</feature>
<feature type="repeat" description="ANK" evidence="6">
    <location>
        <begin position="1602"/>
        <end position="1634"/>
    </location>
</feature>
<feature type="repeat" description="ANK" evidence="6">
    <location>
        <begin position="1670"/>
        <end position="1702"/>
    </location>
</feature>
<keyword evidence="2" id="KW-0677">Repeat</keyword>
<dbReference type="PROSITE" id="PS50088">
    <property type="entry name" value="ANK_REPEAT"/>
    <property type="match status" value="7"/>
</dbReference>
<evidence type="ECO:0000256" key="8">
    <source>
        <dbReference type="SAM" id="MobiDB-lite"/>
    </source>
</evidence>